<comment type="caution">
    <text evidence="2">The sequence shown here is derived from an EMBL/GenBank/DDBJ whole genome shotgun (WGS) entry which is preliminary data.</text>
</comment>
<reference evidence="2 3" key="1">
    <citation type="journal article" date="2019" name="Nat. Ecol. Evol.">
        <title>Megaphylogeny resolves global patterns of mushroom evolution.</title>
        <authorList>
            <person name="Varga T."/>
            <person name="Krizsan K."/>
            <person name="Foldi C."/>
            <person name="Dima B."/>
            <person name="Sanchez-Garcia M."/>
            <person name="Sanchez-Ramirez S."/>
            <person name="Szollosi G.J."/>
            <person name="Szarkandi J.G."/>
            <person name="Papp V."/>
            <person name="Albert L."/>
            <person name="Andreopoulos W."/>
            <person name="Angelini C."/>
            <person name="Antonin V."/>
            <person name="Barry K.W."/>
            <person name="Bougher N.L."/>
            <person name="Buchanan P."/>
            <person name="Buyck B."/>
            <person name="Bense V."/>
            <person name="Catcheside P."/>
            <person name="Chovatia M."/>
            <person name="Cooper J."/>
            <person name="Damon W."/>
            <person name="Desjardin D."/>
            <person name="Finy P."/>
            <person name="Geml J."/>
            <person name="Haridas S."/>
            <person name="Hughes K."/>
            <person name="Justo A."/>
            <person name="Karasinski D."/>
            <person name="Kautmanova I."/>
            <person name="Kiss B."/>
            <person name="Kocsube S."/>
            <person name="Kotiranta H."/>
            <person name="LaButti K.M."/>
            <person name="Lechner B.E."/>
            <person name="Liimatainen K."/>
            <person name="Lipzen A."/>
            <person name="Lukacs Z."/>
            <person name="Mihaltcheva S."/>
            <person name="Morgado L.N."/>
            <person name="Niskanen T."/>
            <person name="Noordeloos M.E."/>
            <person name="Ohm R.A."/>
            <person name="Ortiz-Santana B."/>
            <person name="Ovrebo C."/>
            <person name="Racz N."/>
            <person name="Riley R."/>
            <person name="Savchenko A."/>
            <person name="Shiryaev A."/>
            <person name="Soop K."/>
            <person name="Spirin V."/>
            <person name="Szebenyi C."/>
            <person name="Tomsovsky M."/>
            <person name="Tulloss R.E."/>
            <person name="Uehling J."/>
            <person name="Grigoriev I.V."/>
            <person name="Vagvolgyi C."/>
            <person name="Papp T."/>
            <person name="Martin F.M."/>
            <person name="Miettinen O."/>
            <person name="Hibbett D.S."/>
            <person name="Nagy L.G."/>
        </authorList>
    </citation>
    <scope>NUCLEOTIDE SEQUENCE [LARGE SCALE GENOMIC DNA]</scope>
    <source>
        <strain evidence="2 3">FP101781</strain>
    </source>
</reference>
<evidence type="ECO:0000313" key="3">
    <source>
        <dbReference type="Proteomes" id="UP000298030"/>
    </source>
</evidence>
<evidence type="ECO:0000256" key="1">
    <source>
        <dbReference type="SAM" id="MobiDB-lite"/>
    </source>
</evidence>
<gene>
    <name evidence="2" type="ORF">FA13DRAFT_1253039</name>
</gene>
<evidence type="ECO:0000313" key="2">
    <source>
        <dbReference type="EMBL" id="TEB36386.1"/>
    </source>
</evidence>
<protein>
    <submittedName>
        <fullName evidence="2">Uncharacterized protein</fullName>
    </submittedName>
</protein>
<sequence>MIIGRHISSPKQFQFRPPYQAKDAANYEPPSVILAHPTLDYVFAFLPARNGFPGIGTIYQRGGTVDHWFPSGTLSFPPGAGIVGGRWLPNGREWAVDQVGIPYRLAPRGPQINLCDVSLLLVSEDCTIQLVLVRNWSDTLQVTTKCSLIHPFLSNQASATRRRPEPILTQKCIGASIGLNYLDSTVYVAFRSRSSPVPPVRSTPYDTSIADGDLLALPCDLDLPGTQTEVSISLVNISQREGSNPGNRRRSHSVYAR</sequence>
<accession>A0A4Y7TQF7</accession>
<keyword evidence="3" id="KW-1185">Reference proteome</keyword>
<dbReference type="EMBL" id="QPFP01000006">
    <property type="protein sequence ID" value="TEB36386.1"/>
    <property type="molecule type" value="Genomic_DNA"/>
</dbReference>
<dbReference type="AlphaFoldDB" id="A0A4Y7TQF7"/>
<dbReference type="OrthoDB" id="2535907at2759"/>
<dbReference type="Proteomes" id="UP000298030">
    <property type="component" value="Unassembled WGS sequence"/>
</dbReference>
<name>A0A4Y7TQF7_COPMI</name>
<organism evidence="2 3">
    <name type="scientific">Coprinellus micaceus</name>
    <name type="common">Glistening ink-cap mushroom</name>
    <name type="synonym">Coprinus micaceus</name>
    <dbReference type="NCBI Taxonomy" id="71717"/>
    <lineage>
        <taxon>Eukaryota</taxon>
        <taxon>Fungi</taxon>
        <taxon>Dikarya</taxon>
        <taxon>Basidiomycota</taxon>
        <taxon>Agaricomycotina</taxon>
        <taxon>Agaricomycetes</taxon>
        <taxon>Agaricomycetidae</taxon>
        <taxon>Agaricales</taxon>
        <taxon>Agaricineae</taxon>
        <taxon>Psathyrellaceae</taxon>
        <taxon>Coprinellus</taxon>
    </lineage>
</organism>
<feature type="compositionally biased region" description="Basic residues" evidence="1">
    <location>
        <begin position="247"/>
        <end position="257"/>
    </location>
</feature>
<dbReference type="STRING" id="71717.A0A4Y7TQF7"/>
<proteinExistence type="predicted"/>
<feature type="region of interest" description="Disordered" evidence="1">
    <location>
        <begin position="238"/>
        <end position="257"/>
    </location>
</feature>